<dbReference type="SMART" id="SM00387">
    <property type="entry name" value="HATPase_c"/>
    <property type="match status" value="1"/>
</dbReference>
<evidence type="ECO:0000313" key="14">
    <source>
        <dbReference type="Proteomes" id="UP001174932"/>
    </source>
</evidence>
<dbReference type="InterPro" id="IPR013767">
    <property type="entry name" value="PAS_fold"/>
</dbReference>
<dbReference type="PANTHER" id="PTHR43065:SF10">
    <property type="entry name" value="PEROXIDE STRESS-ACTIVATED HISTIDINE KINASE MAK3"/>
    <property type="match status" value="1"/>
</dbReference>
<dbReference type="InterPro" id="IPR011006">
    <property type="entry name" value="CheY-like_superfamily"/>
</dbReference>
<dbReference type="InterPro" id="IPR000014">
    <property type="entry name" value="PAS"/>
</dbReference>
<reference evidence="13" key="1">
    <citation type="journal article" date="2015" name="Int. J. Syst. Evol. Microbiol.">
        <title>Rhizobium alvei sp. nov., isolated from a freshwater river.</title>
        <authorList>
            <person name="Sheu S.Y."/>
            <person name="Huang H.W."/>
            <person name="Young C.C."/>
            <person name="Chen W.M."/>
        </authorList>
    </citation>
    <scope>NUCLEOTIDE SEQUENCE</scope>
    <source>
        <strain evidence="13">TNR-22</strain>
    </source>
</reference>
<evidence type="ECO:0000256" key="4">
    <source>
        <dbReference type="ARBA" id="ARBA00022679"/>
    </source>
</evidence>
<dbReference type="EMBL" id="JAUOZU010000001">
    <property type="protein sequence ID" value="MDO6962727.1"/>
    <property type="molecule type" value="Genomic_DNA"/>
</dbReference>
<evidence type="ECO:0000256" key="7">
    <source>
        <dbReference type="ARBA" id="ARBA00022840"/>
    </source>
</evidence>
<gene>
    <name evidence="13" type="ORF">Q4481_02090</name>
</gene>
<dbReference type="PRINTS" id="PR00344">
    <property type="entry name" value="BCTRLSENSOR"/>
</dbReference>
<evidence type="ECO:0000256" key="6">
    <source>
        <dbReference type="ARBA" id="ARBA00022777"/>
    </source>
</evidence>
<dbReference type="Gene3D" id="3.40.50.2300">
    <property type="match status" value="1"/>
</dbReference>
<dbReference type="SUPFAM" id="SSF55785">
    <property type="entry name" value="PYP-like sensor domain (PAS domain)"/>
    <property type="match status" value="2"/>
</dbReference>
<keyword evidence="7" id="KW-0067">ATP-binding</keyword>
<dbReference type="Proteomes" id="UP001174932">
    <property type="component" value="Unassembled WGS sequence"/>
</dbReference>
<comment type="caution">
    <text evidence="13">The sequence shown here is derived from an EMBL/GenBank/DDBJ whole genome shotgun (WGS) entry which is preliminary data.</text>
</comment>
<dbReference type="Pfam" id="PF08448">
    <property type="entry name" value="PAS_4"/>
    <property type="match status" value="1"/>
</dbReference>
<evidence type="ECO:0000313" key="13">
    <source>
        <dbReference type="EMBL" id="MDO6962727.1"/>
    </source>
</evidence>
<sequence>MATPFDQHAQAASGEADRDDLGAASDADLLLVLFNSLPNRAVFLDTNLVYRLANQEFLDFVGLPAEKVIGKTVAEILGPEIAADYLPDLERLRHGQVVRWEGWVDFGGQGARYIQEVLTPYKRGADGPVIGFVTFGRDITELKRREADLAEQVRIRTESDALQKAIVQTSLDCIIIVDGDGKVVDFNPASEKLFGFDRSQAIGREISELIIPERYRKQHLEGMSRYMASGQSRVIGKRVELEAISADGRTIPVELALSDVSIGETRYFTAHIRDLSAVKAAQYEIERQREALYQKEKLAALGSLLSGVAHELNNPLSIVIGQAMMLREKLGREADLLPEAADFANRAFKIENAANRCARIVKTFLAMARQRKAERTDISVTKVIEDAIELLSYSLKSSGVEVSVETQQGVPETRADGDLIHQVLVNLIVNARQALEEKSSSKRFIRISVDHDGDTIVVRLRDNGPGIPAGIRSRVFDPFFTTKPQEHGTGIGLAVSRGLMEAHGGTLELAVPQPEEGAEFVIRLPVTQSDDPVGDFGVGSDLSKKKPARGAVLIVDDEPELAELISDMVSASGFPTICAQSGTAAQTILSNPDQPIEAILCDIRMPDGDGPSLYDWLSANRPELTMRIGFITGDTLGPSAGRFLARTGCPVIEKPFTPDDIARVLESLQAHS</sequence>
<protein>
    <recommendedName>
        <fullName evidence="2">histidine kinase</fullName>
        <ecNumber evidence="2">2.7.13.3</ecNumber>
    </recommendedName>
</protein>
<keyword evidence="14" id="KW-1185">Reference proteome</keyword>
<name>A0ABT8YGD6_9HYPH</name>
<dbReference type="Pfam" id="PF00512">
    <property type="entry name" value="HisKA"/>
    <property type="match status" value="1"/>
</dbReference>
<dbReference type="CDD" id="cd00156">
    <property type="entry name" value="REC"/>
    <property type="match status" value="1"/>
</dbReference>
<dbReference type="Pfam" id="PF02518">
    <property type="entry name" value="HATPase_c"/>
    <property type="match status" value="1"/>
</dbReference>
<dbReference type="SUPFAM" id="SSF47384">
    <property type="entry name" value="Homodimeric domain of signal transducing histidine kinase"/>
    <property type="match status" value="1"/>
</dbReference>
<dbReference type="SMART" id="SM00388">
    <property type="entry name" value="HisKA"/>
    <property type="match status" value="1"/>
</dbReference>
<dbReference type="RefSeq" id="WP_304374607.1">
    <property type="nucleotide sequence ID" value="NZ_JAUOZU010000001.1"/>
</dbReference>
<feature type="domain" description="Histidine kinase" evidence="10">
    <location>
        <begin position="307"/>
        <end position="528"/>
    </location>
</feature>
<dbReference type="PROSITE" id="PS50110">
    <property type="entry name" value="RESPONSE_REGULATORY"/>
    <property type="match status" value="1"/>
</dbReference>
<evidence type="ECO:0000256" key="9">
    <source>
        <dbReference type="PROSITE-ProRule" id="PRU00169"/>
    </source>
</evidence>
<evidence type="ECO:0000256" key="3">
    <source>
        <dbReference type="ARBA" id="ARBA00022553"/>
    </source>
</evidence>
<reference evidence="13" key="2">
    <citation type="submission" date="2023-07" db="EMBL/GenBank/DDBJ databases">
        <authorList>
            <person name="Shen H."/>
        </authorList>
    </citation>
    <scope>NUCLEOTIDE SEQUENCE</scope>
    <source>
        <strain evidence="13">TNR-22</strain>
    </source>
</reference>
<dbReference type="Pfam" id="PF00989">
    <property type="entry name" value="PAS"/>
    <property type="match status" value="1"/>
</dbReference>
<dbReference type="InterPro" id="IPR003661">
    <property type="entry name" value="HisK_dim/P_dom"/>
</dbReference>
<evidence type="ECO:0000259" key="11">
    <source>
        <dbReference type="PROSITE" id="PS50110"/>
    </source>
</evidence>
<feature type="domain" description="PAS" evidence="12">
    <location>
        <begin position="159"/>
        <end position="213"/>
    </location>
</feature>
<evidence type="ECO:0000259" key="10">
    <source>
        <dbReference type="PROSITE" id="PS50109"/>
    </source>
</evidence>
<dbReference type="CDD" id="cd00082">
    <property type="entry name" value="HisKA"/>
    <property type="match status" value="1"/>
</dbReference>
<keyword evidence="3 9" id="KW-0597">Phosphoprotein</keyword>
<dbReference type="InterPro" id="IPR001789">
    <property type="entry name" value="Sig_transdc_resp-reg_receiver"/>
</dbReference>
<keyword evidence="8" id="KW-0902">Two-component regulatory system</keyword>
<keyword evidence="4" id="KW-0808">Transferase</keyword>
<dbReference type="PROSITE" id="PS50109">
    <property type="entry name" value="HIS_KIN"/>
    <property type="match status" value="1"/>
</dbReference>
<dbReference type="InterPro" id="IPR003594">
    <property type="entry name" value="HATPase_dom"/>
</dbReference>
<dbReference type="Pfam" id="PF00072">
    <property type="entry name" value="Response_reg"/>
    <property type="match status" value="1"/>
</dbReference>
<keyword evidence="5" id="KW-0547">Nucleotide-binding</keyword>
<dbReference type="SMART" id="SM00091">
    <property type="entry name" value="PAS"/>
    <property type="match status" value="2"/>
</dbReference>
<dbReference type="SUPFAM" id="SSF52172">
    <property type="entry name" value="CheY-like"/>
    <property type="match status" value="1"/>
</dbReference>
<dbReference type="Gene3D" id="3.30.565.10">
    <property type="entry name" value="Histidine kinase-like ATPase, C-terminal domain"/>
    <property type="match status" value="1"/>
</dbReference>
<evidence type="ECO:0000256" key="2">
    <source>
        <dbReference type="ARBA" id="ARBA00012438"/>
    </source>
</evidence>
<feature type="domain" description="Response regulatory" evidence="11">
    <location>
        <begin position="551"/>
        <end position="669"/>
    </location>
</feature>
<evidence type="ECO:0000256" key="8">
    <source>
        <dbReference type="ARBA" id="ARBA00023012"/>
    </source>
</evidence>
<dbReference type="SUPFAM" id="SSF55874">
    <property type="entry name" value="ATPase domain of HSP90 chaperone/DNA topoisomerase II/histidine kinase"/>
    <property type="match status" value="1"/>
</dbReference>
<dbReference type="InterPro" id="IPR005467">
    <property type="entry name" value="His_kinase_dom"/>
</dbReference>
<feature type="domain" description="PAS" evidence="12">
    <location>
        <begin position="26"/>
        <end position="96"/>
    </location>
</feature>
<dbReference type="InterPro" id="IPR013656">
    <property type="entry name" value="PAS_4"/>
</dbReference>
<dbReference type="Gene3D" id="1.10.287.130">
    <property type="match status" value="1"/>
</dbReference>
<dbReference type="EC" id="2.7.13.3" evidence="2"/>
<keyword evidence="6" id="KW-0418">Kinase</keyword>
<dbReference type="InterPro" id="IPR035965">
    <property type="entry name" value="PAS-like_dom_sf"/>
</dbReference>
<comment type="catalytic activity">
    <reaction evidence="1">
        <text>ATP + protein L-histidine = ADP + protein N-phospho-L-histidine.</text>
        <dbReference type="EC" id="2.7.13.3"/>
    </reaction>
</comment>
<organism evidence="13 14">
    <name type="scientific">Rhizobium alvei</name>
    <dbReference type="NCBI Taxonomy" id="1132659"/>
    <lineage>
        <taxon>Bacteria</taxon>
        <taxon>Pseudomonadati</taxon>
        <taxon>Pseudomonadota</taxon>
        <taxon>Alphaproteobacteria</taxon>
        <taxon>Hyphomicrobiales</taxon>
        <taxon>Rhizobiaceae</taxon>
        <taxon>Rhizobium/Agrobacterium group</taxon>
        <taxon>Rhizobium</taxon>
    </lineage>
</organism>
<dbReference type="SMART" id="SM00448">
    <property type="entry name" value="REC"/>
    <property type="match status" value="1"/>
</dbReference>
<dbReference type="NCBIfam" id="TIGR00229">
    <property type="entry name" value="sensory_box"/>
    <property type="match status" value="2"/>
</dbReference>
<dbReference type="PROSITE" id="PS50112">
    <property type="entry name" value="PAS"/>
    <property type="match status" value="2"/>
</dbReference>
<proteinExistence type="predicted"/>
<evidence type="ECO:0000256" key="1">
    <source>
        <dbReference type="ARBA" id="ARBA00000085"/>
    </source>
</evidence>
<dbReference type="Gene3D" id="3.30.450.20">
    <property type="entry name" value="PAS domain"/>
    <property type="match status" value="2"/>
</dbReference>
<evidence type="ECO:0000259" key="12">
    <source>
        <dbReference type="PROSITE" id="PS50112"/>
    </source>
</evidence>
<dbReference type="InterPro" id="IPR036890">
    <property type="entry name" value="HATPase_C_sf"/>
</dbReference>
<dbReference type="InterPro" id="IPR036097">
    <property type="entry name" value="HisK_dim/P_sf"/>
</dbReference>
<dbReference type="InterPro" id="IPR004358">
    <property type="entry name" value="Sig_transdc_His_kin-like_C"/>
</dbReference>
<dbReference type="PANTHER" id="PTHR43065">
    <property type="entry name" value="SENSOR HISTIDINE KINASE"/>
    <property type="match status" value="1"/>
</dbReference>
<evidence type="ECO:0000256" key="5">
    <source>
        <dbReference type="ARBA" id="ARBA00022741"/>
    </source>
</evidence>
<accession>A0ABT8YGD6</accession>
<dbReference type="CDD" id="cd00130">
    <property type="entry name" value="PAS"/>
    <property type="match status" value="2"/>
</dbReference>
<feature type="modified residue" description="4-aspartylphosphate" evidence="9">
    <location>
        <position position="602"/>
    </location>
</feature>